<dbReference type="Proteomes" id="UP000680038">
    <property type="component" value="Unassembled WGS sequence"/>
</dbReference>
<dbReference type="AlphaFoldDB" id="A0A916J7V4"/>
<feature type="transmembrane region" description="Helical" evidence="1">
    <location>
        <begin position="37"/>
        <end position="56"/>
    </location>
</feature>
<evidence type="ECO:0000259" key="2">
    <source>
        <dbReference type="Pfam" id="PF05569"/>
    </source>
</evidence>
<feature type="transmembrane region" description="Helical" evidence="1">
    <location>
        <begin position="103"/>
        <end position="127"/>
    </location>
</feature>
<keyword evidence="1" id="KW-1133">Transmembrane helix</keyword>
<feature type="transmembrane region" description="Helical" evidence="1">
    <location>
        <begin position="273"/>
        <end position="290"/>
    </location>
</feature>
<dbReference type="PANTHER" id="PTHR34978:SF3">
    <property type="entry name" value="SLR0241 PROTEIN"/>
    <property type="match status" value="1"/>
</dbReference>
<accession>A0A916J7V4</accession>
<comment type="caution">
    <text evidence="3">The sequence shown here is derived from an EMBL/GenBank/DDBJ whole genome shotgun (WGS) entry which is preliminary data.</text>
</comment>
<keyword evidence="4" id="KW-1185">Reference proteome</keyword>
<dbReference type="RefSeq" id="WP_215236893.1">
    <property type="nucleotide sequence ID" value="NZ_CAJRAF010000001.1"/>
</dbReference>
<feature type="domain" description="Peptidase M56" evidence="2">
    <location>
        <begin position="155"/>
        <end position="264"/>
    </location>
</feature>
<feature type="transmembrane region" description="Helical" evidence="1">
    <location>
        <begin position="6"/>
        <end position="25"/>
    </location>
</feature>
<evidence type="ECO:0000313" key="4">
    <source>
        <dbReference type="Proteomes" id="UP000680038"/>
    </source>
</evidence>
<name>A0A916J7V4_9BACT</name>
<protein>
    <recommendedName>
        <fullName evidence="2">Peptidase M56 domain-containing protein</fullName>
    </recommendedName>
</protein>
<evidence type="ECO:0000256" key="1">
    <source>
        <dbReference type="SAM" id="Phobius"/>
    </source>
</evidence>
<reference evidence="3" key="1">
    <citation type="submission" date="2021-04" db="EMBL/GenBank/DDBJ databases">
        <authorList>
            <person name="Rodrigo-Torres L."/>
            <person name="Arahal R. D."/>
            <person name="Lucena T."/>
        </authorList>
    </citation>
    <scope>NUCLEOTIDE SEQUENCE</scope>
    <source>
        <strain evidence="3">CECT 9275</strain>
    </source>
</reference>
<dbReference type="Pfam" id="PF05569">
    <property type="entry name" value="Peptidase_M56"/>
    <property type="match status" value="1"/>
</dbReference>
<dbReference type="EMBL" id="CAJRAF010000001">
    <property type="protein sequence ID" value="CAG4988398.1"/>
    <property type="molecule type" value="Genomic_DNA"/>
</dbReference>
<evidence type="ECO:0000313" key="3">
    <source>
        <dbReference type="EMBL" id="CAG4988398.1"/>
    </source>
</evidence>
<dbReference type="InterPro" id="IPR052173">
    <property type="entry name" value="Beta-lactam_resp_regulator"/>
</dbReference>
<gene>
    <name evidence="3" type="ORF">DYBT9275_00073</name>
</gene>
<proteinExistence type="predicted"/>
<dbReference type="CDD" id="cd07341">
    <property type="entry name" value="M56_BlaR1_MecR1_like"/>
    <property type="match status" value="1"/>
</dbReference>
<keyword evidence="1" id="KW-0472">Membrane</keyword>
<dbReference type="InterPro" id="IPR008756">
    <property type="entry name" value="Peptidase_M56"/>
</dbReference>
<keyword evidence="1" id="KW-0812">Transmembrane</keyword>
<sequence>MAALPGFLWKANVIFTVLFAAYYLLLRKEKFLVFNRFLLAGIFLLALTLPLCPNLVPAGIDPGHILKAPVTRFYTFFETSIYPDRTIITNRLESTDLSMVATAVYLLVITFLLIKLLFQVLKILGIVSKSKRSVMQGMVYCEPIQELPPFSFFRYIVISGQTLNPEQYRYILTHELCHCRQLHSIDVLLTELARILFWFNPLVYVYRDQVKLNLEFLADEQVIRGGADRKAYQLSLLSLATGKPLFNMTNAFYSSKIKRRISMMNIGLGSGSRYKYAVIAPLILISYMLINWEPIMSMARNQILIPCHNKHCEI</sequence>
<dbReference type="PANTHER" id="PTHR34978">
    <property type="entry name" value="POSSIBLE SENSOR-TRANSDUCER PROTEIN BLAR"/>
    <property type="match status" value="1"/>
</dbReference>
<organism evidence="3 4">
    <name type="scientific">Dyadobacter helix</name>
    <dbReference type="NCBI Taxonomy" id="2822344"/>
    <lineage>
        <taxon>Bacteria</taxon>
        <taxon>Pseudomonadati</taxon>
        <taxon>Bacteroidota</taxon>
        <taxon>Cytophagia</taxon>
        <taxon>Cytophagales</taxon>
        <taxon>Spirosomataceae</taxon>
        <taxon>Dyadobacter</taxon>
    </lineage>
</organism>